<keyword evidence="2" id="KW-1185">Reference proteome</keyword>
<sequence length="138" mass="15726">MVSPPTEEIMRKRLMSVNSTQESVQTCSKWLLHHRESIDKIANCWMDIYKQTNDKLRIALIYVLNDVVQKAACKRDINVTLTFHPHLINATTISSVTVKKAISRCVEVFGERNVYPAHIIEEMKTALGKLILKGTFIG</sequence>
<gene>
    <name evidence="1" type="ORF">MENTE1834_LOCUS37825</name>
</gene>
<reference evidence="1" key="1">
    <citation type="submission" date="2023-11" db="EMBL/GenBank/DDBJ databases">
        <authorList>
            <person name="Poullet M."/>
        </authorList>
    </citation>
    <scope>NUCLEOTIDE SEQUENCE</scope>
    <source>
        <strain evidence="1">E1834</strain>
    </source>
</reference>
<dbReference type="EMBL" id="CAVMJV010000080">
    <property type="protein sequence ID" value="CAK5090058.1"/>
    <property type="molecule type" value="Genomic_DNA"/>
</dbReference>
<name>A0ACB1AFX3_MELEN</name>
<proteinExistence type="predicted"/>
<evidence type="ECO:0000313" key="2">
    <source>
        <dbReference type="Proteomes" id="UP001497535"/>
    </source>
</evidence>
<comment type="caution">
    <text evidence="1">The sequence shown here is derived from an EMBL/GenBank/DDBJ whole genome shotgun (WGS) entry which is preliminary data.</text>
</comment>
<protein>
    <submittedName>
        <fullName evidence="1">Uncharacterized protein</fullName>
    </submittedName>
</protein>
<organism evidence="1 2">
    <name type="scientific">Meloidogyne enterolobii</name>
    <name type="common">Root-knot nematode worm</name>
    <name type="synonym">Meloidogyne mayaguensis</name>
    <dbReference type="NCBI Taxonomy" id="390850"/>
    <lineage>
        <taxon>Eukaryota</taxon>
        <taxon>Metazoa</taxon>
        <taxon>Ecdysozoa</taxon>
        <taxon>Nematoda</taxon>
        <taxon>Chromadorea</taxon>
        <taxon>Rhabditida</taxon>
        <taxon>Tylenchina</taxon>
        <taxon>Tylenchomorpha</taxon>
        <taxon>Tylenchoidea</taxon>
        <taxon>Meloidogynidae</taxon>
        <taxon>Meloidogyninae</taxon>
        <taxon>Meloidogyne</taxon>
    </lineage>
</organism>
<accession>A0ACB1AFX3</accession>
<dbReference type="Proteomes" id="UP001497535">
    <property type="component" value="Unassembled WGS sequence"/>
</dbReference>
<evidence type="ECO:0000313" key="1">
    <source>
        <dbReference type="EMBL" id="CAK5090058.1"/>
    </source>
</evidence>